<dbReference type="SUPFAM" id="SSF48613">
    <property type="entry name" value="Heme oxygenase-like"/>
    <property type="match status" value="1"/>
</dbReference>
<gene>
    <name evidence="4" type="ORF">GCM10010977_07700</name>
</gene>
<dbReference type="PRINTS" id="PR00088">
    <property type="entry name" value="HAEMOXYGNASE"/>
</dbReference>
<keyword evidence="1" id="KW-0349">Heme</keyword>
<dbReference type="InterPro" id="IPR016053">
    <property type="entry name" value="Haem_Oase-like"/>
</dbReference>
<evidence type="ECO:0000256" key="2">
    <source>
        <dbReference type="ARBA" id="ARBA00022723"/>
    </source>
</evidence>
<evidence type="ECO:0000313" key="5">
    <source>
        <dbReference type="Proteomes" id="UP000642509"/>
    </source>
</evidence>
<dbReference type="InterPro" id="IPR016084">
    <property type="entry name" value="Haem_Oase-like_multi-hlx"/>
</dbReference>
<dbReference type="PIRSF" id="PIRSF000343">
    <property type="entry name" value="Haem_Oase"/>
    <property type="match status" value="1"/>
</dbReference>
<dbReference type="PANTHER" id="PTHR10720:SF0">
    <property type="entry name" value="HEME OXYGENASE"/>
    <property type="match status" value="1"/>
</dbReference>
<comment type="caution">
    <text evidence="4">The sequence shown here is derived from an EMBL/GenBank/DDBJ whole genome shotgun (WGS) entry which is preliminary data.</text>
</comment>
<name>A0ABQ2LRJ1_9MICC</name>
<keyword evidence="3" id="KW-0408">Iron</keyword>
<evidence type="ECO:0000313" key="4">
    <source>
        <dbReference type="EMBL" id="GGO42285.1"/>
    </source>
</evidence>
<dbReference type="RefSeq" id="WP_188804413.1">
    <property type="nucleotide sequence ID" value="NZ_BAAAOU010000001.1"/>
</dbReference>
<reference evidence="5" key="1">
    <citation type="journal article" date="2019" name="Int. J. Syst. Evol. Microbiol.">
        <title>The Global Catalogue of Microorganisms (GCM) 10K type strain sequencing project: providing services to taxonomists for standard genome sequencing and annotation.</title>
        <authorList>
            <consortium name="The Broad Institute Genomics Platform"/>
            <consortium name="The Broad Institute Genome Sequencing Center for Infectious Disease"/>
            <person name="Wu L."/>
            <person name="Ma J."/>
        </authorList>
    </citation>
    <scope>NUCLEOTIDE SEQUENCE [LARGE SCALE GENOMIC DNA]</scope>
    <source>
        <strain evidence="5">CGMCC 1.7064</strain>
    </source>
</reference>
<dbReference type="Gene3D" id="1.20.910.10">
    <property type="entry name" value="Heme oxygenase-like"/>
    <property type="match status" value="1"/>
</dbReference>
<organism evidence="4 5">
    <name type="scientific">Citricoccus zhacaiensis</name>
    <dbReference type="NCBI Taxonomy" id="489142"/>
    <lineage>
        <taxon>Bacteria</taxon>
        <taxon>Bacillati</taxon>
        <taxon>Actinomycetota</taxon>
        <taxon>Actinomycetes</taxon>
        <taxon>Micrococcales</taxon>
        <taxon>Micrococcaceae</taxon>
        <taxon>Citricoccus</taxon>
    </lineage>
</organism>
<proteinExistence type="predicted"/>
<accession>A0ABQ2LRJ1</accession>
<evidence type="ECO:0000256" key="1">
    <source>
        <dbReference type="ARBA" id="ARBA00022617"/>
    </source>
</evidence>
<keyword evidence="5" id="KW-1185">Reference proteome</keyword>
<evidence type="ECO:0000256" key="3">
    <source>
        <dbReference type="ARBA" id="ARBA00023004"/>
    </source>
</evidence>
<keyword evidence="2" id="KW-0479">Metal-binding</keyword>
<dbReference type="EMBL" id="BMLQ01000002">
    <property type="protein sequence ID" value="GGO42285.1"/>
    <property type="molecule type" value="Genomic_DNA"/>
</dbReference>
<protein>
    <submittedName>
        <fullName evidence="4">Heme oxygenase</fullName>
    </submittedName>
</protein>
<dbReference type="Pfam" id="PF01126">
    <property type="entry name" value="Heme_oxygenase"/>
    <property type="match status" value="1"/>
</dbReference>
<dbReference type="InterPro" id="IPR002051">
    <property type="entry name" value="Haem_Oase"/>
</dbReference>
<sequence>MTATPVPTLSARVRELTQADHHEAETSTFITDLMGGRRSARDYALLLSQYEHIYHQLEDSVALARVTSPGPVADLFDPALERAPFIRQDLANLMPAAGLDEAPAELPSTRAYVRRIAEVEHDHARLAAHHYLRYLGDLSGGQAIGKMVSRHYGLNPDQLAMYRFEGIEKPKVYKDGYRLKLDSLGLTPEQEDAFIEEASRGFQFNKDMFRDLDGLSRRLAGVAA</sequence>
<dbReference type="CDD" id="cd19165">
    <property type="entry name" value="HemeO"/>
    <property type="match status" value="1"/>
</dbReference>
<dbReference type="PANTHER" id="PTHR10720">
    <property type="entry name" value="HEME OXYGENASE"/>
    <property type="match status" value="1"/>
</dbReference>
<dbReference type="Proteomes" id="UP000642509">
    <property type="component" value="Unassembled WGS sequence"/>
</dbReference>